<reference evidence="1 2" key="1">
    <citation type="submission" date="2024-08" db="EMBL/GenBank/DDBJ databases">
        <title>Genome mining of Saccharopolyspora cebuensis PGLac3 from Nigerian medicinal plant.</title>
        <authorList>
            <person name="Ezeobiora C.E."/>
            <person name="Igbokwe N.H."/>
            <person name="Amin D.H."/>
            <person name="Mendie U.E."/>
        </authorList>
    </citation>
    <scope>NUCLEOTIDE SEQUENCE [LARGE SCALE GENOMIC DNA]</scope>
    <source>
        <strain evidence="1 2">PGLac3</strain>
    </source>
</reference>
<evidence type="ECO:0000313" key="1">
    <source>
        <dbReference type="EMBL" id="MEY8041939.1"/>
    </source>
</evidence>
<proteinExistence type="predicted"/>
<dbReference type="RefSeq" id="WP_345360200.1">
    <property type="nucleotide sequence ID" value="NZ_BAABII010000004.1"/>
</dbReference>
<dbReference type="EMBL" id="JBGEHV010000045">
    <property type="protein sequence ID" value="MEY8041939.1"/>
    <property type="molecule type" value="Genomic_DNA"/>
</dbReference>
<accession>A0ABV4CMH4</accession>
<organism evidence="1 2">
    <name type="scientific">Saccharopolyspora cebuensis</name>
    <dbReference type="NCBI Taxonomy" id="418759"/>
    <lineage>
        <taxon>Bacteria</taxon>
        <taxon>Bacillati</taxon>
        <taxon>Actinomycetota</taxon>
        <taxon>Actinomycetes</taxon>
        <taxon>Pseudonocardiales</taxon>
        <taxon>Pseudonocardiaceae</taxon>
        <taxon>Saccharopolyspora</taxon>
    </lineage>
</organism>
<gene>
    <name evidence="1" type="ORF">AB8O55_21215</name>
</gene>
<keyword evidence="2" id="KW-1185">Reference proteome</keyword>
<comment type="caution">
    <text evidence="1">The sequence shown here is derived from an EMBL/GenBank/DDBJ whole genome shotgun (WGS) entry which is preliminary data.</text>
</comment>
<name>A0ABV4CMH4_9PSEU</name>
<protein>
    <submittedName>
        <fullName evidence="1">Uncharacterized protein</fullName>
    </submittedName>
</protein>
<evidence type="ECO:0000313" key="2">
    <source>
        <dbReference type="Proteomes" id="UP001564626"/>
    </source>
</evidence>
<dbReference type="Proteomes" id="UP001564626">
    <property type="component" value="Unassembled WGS sequence"/>
</dbReference>
<sequence length="157" mass="17300">MIGDWTRPAVAAALGAAVLVTGVVTADPGWDAEERPGVADAAFTPDVFVRSYAPVGPAIETVRWPGEFVPPAPDEEGPGDLRLTELRWQRWDSDRAEALGTAVVEREDGRTDHIPGVWITLRDPERIGQVVQYTRYRLEWPGALEPDDYELDFTGSD</sequence>